<comment type="caution">
    <text evidence="2">The sequence shown here is derived from an EMBL/GenBank/DDBJ whole genome shotgun (WGS) entry which is preliminary data.</text>
</comment>
<name>A0ABR8WXZ3_9MICO</name>
<evidence type="ECO:0000256" key="1">
    <source>
        <dbReference type="SAM" id="MobiDB-lite"/>
    </source>
</evidence>
<dbReference type="EMBL" id="JACSPY010000027">
    <property type="protein sequence ID" value="MBD8021949.1"/>
    <property type="molecule type" value="Genomic_DNA"/>
</dbReference>
<sequence length="44" mass="4449">EDRVGDLGLGGLCWLRGQQPGASQRDGRDAGKTDAPAPAPCGAQ</sequence>
<keyword evidence="3" id="KW-1185">Reference proteome</keyword>
<protein>
    <submittedName>
        <fullName evidence="2">Uncharacterized protein</fullName>
    </submittedName>
</protein>
<accession>A0ABR8WXZ3</accession>
<proteinExistence type="predicted"/>
<evidence type="ECO:0000313" key="2">
    <source>
        <dbReference type="EMBL" id="MBD8021949.1"/>
    </source>
</evidence>
<feature type="region of interest" description="Disordered" evidence="1">
    <location>
        <begin position="1"/>
        <end position="44"/>
    </location>
</feature>
<reference evidence="2 3" key="1">
    <citation type="submission" date="2020-08" db="EMBL/GenBank/DDBJ databases">
        <title>A Genomic Blueprint of the Chicken Gut Microbiome.</title>
        <authorList>
            <person name="Gilroy R."/>
            <person name="Ravi A."/>
            <person name="Getino M."/>
            <person name="Pursley I."/>
            <person name="Horton D.L."/>
            <person name="Alikhan N.-F."/>
            <person name="Baker D."/>
            <person name="Gharbi K."/>
            <person name="Hall N."/>
            <person name="Watson M."/>
            <person name="Adriaenssens E.M."/>
            <person name="Foster-Nyarko E."/>
            <person name="Jarju S."/>
            <person name="Secka A."/>
            <person name="Antonio M."/>
            <person name="Oren A."/>
            <person name="Chaudhuri R."/>
            <person name="La Ragione R.M."/>
            <person name="Hildebrand F."/>
            <person name="Pallen M.J."/>
        </authorList>
    </citation>
    <scope>NUCLEOTIDE SEQUENCE [LARGE SCALE GENOMIC DNA]</scope>
    <source>
        <strain evidence="2 3">Re57</strain>
    </source>
</reference>
<dbReference type="Proteomes" id="UP000651517">
    <property type="component" value="Unassembled WGS sequence"/>
</dbReference>
<organism evidence="2 3">
    <name type="scientific">Brevibacterium gallinarum</name>
    <dbReference type="NCBI Taxonomy" id="2762220"/>
    <lineage>
        <taxon>Bacteria</taxon>
        <taxon>Bacillati</taxon>
        <taxon>Actinomycetota</taxon>
        <taxon>Actinomycetes</taxon>
        <taxon>Micrococcales</taxon>
        <taxon>Brevibacteriaceae</taxon>
        <taxon>Brevibacterium</taxon>
    </lineage>
</organism>
<gene>
    <name evidence="2" type="ORF">H9634_14305</name>
</gene>
<feature type="non-terminal residue" evidence="2">
    <location>
        <position position="1"/>
    </location>
</feature>
<evidence type="ECO:0000313" key="3">
    <source>
        <dbReference type="Proteomes" id="UP000651517"/>
    </source>
</evidence>